<evidence type="ECO:0000313" key="2">
    <source>
        <dbReference type="Proteomes" id="UP001556631"/>
    </source>
</evidence>
<sequence length="94" mass="9874">MKILTSDEFAAFPIGLAVELLHRYRKTPLVLPKSATAEQQLKSLASLLGDDSDPYTRVGGFAGSKVGHAVGDGLESVGHSGDLGASHVWHSVFG</sequence>
<keyword evidence="2" id="KW-1185">Reference proteome</keyword>
<protein>
    <submittedName>
        <fullName evidence="1">Uncharacterized protein</fullName>
    </submittedName>
</protein>
<dbReference type="Proteomes" id="UP001556631">
    <property type="component" value="Unassembled WGS sequence"/>
</dbReference>
<accession>A0ABV3T047</accession>
<dbReference type="EMBL" id="JBFPJR010000022">
    <property type="protein sequence ID" value="MEX0428562.1"/>
    <property type="molecule type" value="Genomic_DNA"/>
</dbReference>
<gene>
    <name evidence="1" type="ORF">AB3X52_13100</name>
</gene>
<organism evidence="1 2">
    <name type="scientific">Nocardioides eburneus</name>
    <dbReference type="NCBI Taxonomy" id="3231482"/>
    <lineage>
        <taxon>Bacteria</taxon>
        <taxon>Bacillati</taxon>
        <taxon>Actinomycetota</taxon>
        <taxon>Actinomycetes</taxon>
        <taxon>Propionibacteriales</taxon>
        <taxon>Nocardioidaceae</taxon>
        <taxon>Nocardioides</taxon>
    </lineage>
</organism>
<comment type="caution">
    <text evidence="1">The sequence shown here is derived from an EMBL/GenBank/DDBJ whole genome shotgun (WGS) entry which is preliminary data.</text>
</comment>
<dbReference type="RefSeq" id="WP_367994533.1">
    <property type="nucleotide sequence ID" value="NZ_JBFPJR010000022.1"/>
</dbReference>
<evidence type="ECO:0000313" key="1">
    <source>
        <dbReference type="EMBL" id="MEX0428562.1"/>
    </source>
</evidence>
<reference evidence="1 2" key="1">
    <citation type="submission" date="2024-07" db="EMBL/GenBank/DDBJ databases">
        <authorList>
            <person name="Lee S."/>
            <person name="Kang M."/>
        </authorList>
    </citation>
    <scope>NUCLEOTIDE SEQUENCE [LARGE SCALE GENOMIC DNA]</scope>
    <source>
        <strain evidence="1 2">DS6</strain>
    </source>
</reference>
<name>A0ABV3T047_9ACTN</name>
<proteinExistence type="predicted"/>